<comment type="caution">
    <text evidence="7">The sequence shown here is derived from an EMBL/GenBank/DDBJ whole genome shotgun (WGS) entry which is preliminary data.</text>
</comment>
<evidence type="ECO:0000256" key="4">
    <source>
        <dbReference type="ARBA" id="ARBA00022989"/>
    </source>
</evidence>
<keyword evidence="8" id="KW-1185">Reference proteome</keyword>
<evidence type="ECO:0000256" key="2">
    <source>
        <dbReference type="ARBA" id="ARBA00022475"/>
    </source>
</evidence>
<keyword evidence="5 6" id="KW-0472">Membrane</keyword>
<dbReference type="GO" id="GO:0007165">
    <property type="term" value="P:signal transduction"/>
    <property type="evidence" value="ECO:0007669"/>
    <property type="project" value="UniProtKB-KW"/>
</dbReference>
<dbReference type="AlphaFoldDB" id="A0A9P0TF10"/>
<keyword evidence="6" id="KW-0675">Receptor</keyword>
<sequence>MNEELKKLLHEGAYKRSYGAEKVRELTDAYMTISEVIKTVMETGEVGIFLYIMSKLVRLMTRVYNYAHWQFAFQDMTFDYHIILSSMMEIFWCTQTVVKSFLYCEGPHQIHSMLQETQDLVSKLKKKYHEDNISNELHLFLRLTMLSRPTFSPLSVFTLNRGLVAKLKSKSHQTAVNQSLDLKTPPEGTTRPGCWASVVSRKRIVQHEAVPPKEEALLTVPRSAAVLVTLEKEAEENGVTYAEILIRTKEPDKKELFKCKVLTVYLITIVIALFAHSVKLCMDLDKCTYFQKFSHGDAVEKIRKLTNSYTIITDVIKIVMETGEMGSFLYIMGNLLRFMTRAYDYVYLHYAAHDENFDGYSVLTSILEIFWCIQIVGKSFLFCEGPHQIQCQLQETQDLIASLKKKYHEDNISNELHLFLRLTMLSRSTFSPFSVCTLNRALVAKKKPYRLLDIWVMATG</sequence>
<reference evidence="7" key="1">
    <citation type="submission" date="2022-05" db="EMBL/GenBank/DDBJ databases">
        <authorList>
            <person name="Okamura Y."/>
        </authorList>
    </citation>
    <scope>NUCLEOTIDE SEQUENCE</scope>
</reference>
<proteinExistence type="inferred from homology"/>
<evidence type="ECO:0000256" key="3">
    <source>
        <dbReference type="ARBA" id="ARBA00022692"/>
    </source>
</evidence>
<evidence type="ECO:0000256" key="1">
    <source>
        <dbReference type="ARBA" id="ARBA00004651"/>
    </source>
</evidence>
<dbReference type="EMBL" id="CALOZG010000004">
    <property type="protein sequence ID" value="CAH4021376.1"/>
    <property type="molecule type" value="Genomic_DNA"/>
</dbReference>
<organism evidence="7 8">
    <name type="scientific">Pieris brassicae</name>
    <name type="common">White butterfly</name>
    <name type="synonym">Large white butterfly</name>
    <dbReference type="NCBI Taxonomy" id="7116"/>
    <lineage>
        <taxon>Eukaryota</taxon>
        <taxon>Metazoa</taxon>
        <taxon>Ecdysozoa</taxon>
        <taxon>Arthropoda</taxon>
        <taxon>Hexapoda</taxon>
        <taxon>Insecta</taxon>
        <taxon>Pterygota</taxon>
        <taxon>Neoptera</taxon>
        <taxon>Endopterygota</taxon>
        <taxon>Lepidoptera</taxon>
        <taxon>Glossata</taxon>
        <taxon>Ditrysia</taxon>
        <taxon>Papilionoidea</taxon>
        <taxon>Pieridae</taxon>
        <taxon>Pierinae</taxon>
        <taxon>Pieris</taxon>
    </lineage>
</organism>
<evidence type="ECO:0000313" key="7">
    <source>
        <dbReference type="EMBL" id="CAH4021376.1"/>
    </source>
</evidence>
<keyword evidence="6" id="KW-0807">Transducer</keyword>
<dbReference type="Proteomes" id="UP001152562">
    <property type="component" value="Unassembled WGS sequence"/>
</dbReference>
<name>A0A9P0TF10_PIEBR</name>
<evidence type="ECO:0000313" key="8">
    <source>
        <dbReference type="Proteomes" id="UP001152562"/>
    </source>
</evidence>
<protein>
    <recommendedName>
        <fullName evidence="6">Gustatory receptor</fullName>
    </recommendedName>
</protein>
<dbReference type="GO" id="GO:0050909">
    <property type="term" value="P:sensory perception of taste"/>
    <property type="evidence" value="ECO:0007669"/>
    <property type="project" value="InterPro"/>
</dbReference>
<comment type="similarity">
    <text evidence="6">Belongs to the insect chemoreceptor superfamily. Gustatory receptor (GR) family.</text>
</comment>
<comment type="subcellular location">
    <subcellularLocation>
        <location evidence="1 6">Cell membrane</location>
        <topology evidence="1 6">Multi-pass membrane protein</topology>
    </subcellularLocation>
</comment>
<keyword evidence="2 6" id="KW-1003">Cell membrane</keyword>
<keyword evidence="3" id="KW-0812">Transmembrane</keyword>
<dbReference type="InterPro" id="IPR013604">
    <property type="entry name" value="7TM_chemorcpt"/>
</dbReference>
<dbReference type="Pfam" id="PF08395">
    <property type="entry name" value="7tm_7"/>
    <property type="match status" value="1"/>
</dbReference>
<accession>A0A9P0TF10</accession>
<gene>
    <name evidence="7" type="ORF">PIBRA_LOCUS3874</name>
</gene>
<dbReference type="GO" id="GO:0005886">
    <property type="term" value="C:plasma membrane"/>
    <property type="evidence" value="ECO:0007669"/>
    <property type="project" value="UniProtKB-SubCell"/>
</dbReference>
<evidence type="ECO:0000256" key="6">
    <source>
        <dbReference type="RuleBase" id="RU363108"/>
    </source>
</evidence>
<comment type="function">
    <text evidence="6">Gustatory receptor which mediates acceptance or avoidance behavior, depending on its substrates.</text>
</comment>
<evidence type="ECO:0000256" key="5">
    <source>
        <dbReference type="ARBA" id="ARBA00023136"/>
    </source>
</evidence>
<keyword evidence="4" id="KW-1133">Transmembrane helix</keyword>